<evidence type="ECO:0008006" key="3">
    <source>
        <dbReference type="Google" id="ProtNLM"/>
    </source>
</evidence>
<keyword evidence="2" id="KW-1185">Reference proteome</keyword>
<reference evidence="1 2" key="1">
    <citation type="submission" date="2018-10" db="EMBL/GenBank/DDBJ databases">
        <title>Draft genome sequence of Pantoea vagans isolated from corpses of the sugarcane aphid Melanaphis sacchari Zehntner.</title>
        <authorList>
            <person name="Toledo E."/>
            <person name="Pena G."/>
            <person name="Lozano L."/>
        </authorList>
    </citation>
    <scope>NUCLEOTIDE SEQUENCE [LARGE SCALE GENOMIC DNA]</scope>
    <source>
        <strain evidence="1 2">ET-90</strain>
    </source>
</reference>
<dbReference type="RefSeq" id="WP_147789112.1">
    <property type="nucleotide sequence ID" value="NZ_RCNL01000003.1"/>
</dbReference>
<evidence type="ECO:0000313" key="1">
    <source>
        <dbReference type="EMBL" id="TXL79021.1"/>
    </source>
</evidence>
<dbReference type="InterPro" id="IPR020353">
    <property type="entry name" value="Toxin_YafO"/>
</dbReference>
<comment type="caution">
    <text evidence="1">The sequence shown here is derived from an EMBL/GenBank/DDBJ whole genome shotgun (WGS) entry which is preliminary data.</text>
</comment>
<proteinExistence type="predicted"/>
<organism evidence="1 2">
    <name type="scientific">Pantoea vagans</name>
    <dbReference type="NCBI Taxonomy" id="470934"/>
    <lineage>
        <taxon>Bacteria</taxon>
        <taxon>Pseudomonadati</taxon>
        <taxon>Pseudomonadota</taxon>
        <taxon>Gammaproteobacteria</taxon>
        <taxon>Enterobacterales</taxon>
        <taxon>Erwiniaceae</taxon>
        <taxon>Pantoea</taxon>
    </lineage>
</organism>
<accession>A0ABY3LGM5</accession>
<dbReference type="Proteomes" id="UP000426772">
    <property type="component" value="Unassembled WGS sequence"/>
</dbReference>
<evidence type="ECO:0000313" key="2">
    <source>
        <dbReference type="Proteomes" id="UP000426772"/>
    </source>
</evidence>
<gene>
    <name evidence="1" type="ORF">D9O29_08910</name>
</gene>
<protein>
    <recommendedName>
        <fullName evidence="3">Toxin YafO</fullName>
    </recommendedName>
</protein>
<sequence>MHVTVTYNVKSYGFFFQPIFVEFPHLKQSLLDDFAVYKATNQLPHYFGRDTDYERPEDIIGSGLMHIHLGLHEKKLVTPQGKEIDSTTPQWDRTSDSALLYAQNLTDENQYSLIALFDPGAHKKAQDYERMRRLASYAHEFRYQI</sequence>
<name>A0ABY3LGM5_9GAMM</name>
<dbReference type="EMBL" id="RCNL01000003">
    <property type="protein sequence ID" value="TXL79021.1"/>
    <property type="molecule type" value="Genomic_DNA"/>
</dbReference>
<dbReference type="Pfam" id="PF13957">
    <property type="entry name" value="YafO_toxin"/>
    <property type="match status" value="1"/>
</dbReference>